<proteinExistence type="predicted"/>
<dbReference type="OrthoDB" id="681218at2759"/>
<evidence type="ECO:0000313" key="1">
    <source>
        <dbReference type="EMBL" id="KAF5730469.1"/>
    </source>
</evidence>
<organism evidence="1 2">
    <name type="scientific">Tripterygium wilfordii</name>
    <name type="common">Thunder God vine</name>
    <dbReference type="NCBI Taxonomy" id="458696"/>
    <lineage>
        <taxon>Eukaryota</taxon>
        <taxon>Viridiplantae</taxon>
        <taxon>Streptophyta</taxon>
        <taxon>Embryophyta</taxon>
        <taxon>Tracheophyta</taxon>
        <taxon>Spermatophyta</taxon>
        <taxon>Magnoliopsida</taxon>
        <taxon>eudicotyledons</taxon>
        <taxon>Gunneridae</taxon>
        <taxon>Pentapetalae</taxon>
        <taxon>rosids</taxon>
        <taxon>fabids</taxon>
        <taxon>Celastrales</taxon>
        <taxon>Celastraceae</taxon>
        <taxon>Tripterygium</taxon>
    </lineage>
</organism>
<dbReference type="AlphaFoldDB" id="A0A7J7C8L1"/>
<dbReference type="InParanoid" id="A0A7J7C8L1"/>
<sequence length="353" mass="39496">MPISLLEVHDVFYDKDKSPHCSTEAHKECTENASGQQSRERCSNGNNSFCPRSSEHQFSTNSIHAEDSWTPNKRRKLDGQLSLRLSSSPGLRVDDVLQSDVREGIIGEMNQNMECHLSERPQSSYQRPVEKVVHELEEKDDSLHAIFTLMHEKLGHSLVSGSTKLQNGYSEDSLLEDTKLADPTGVLSDARRELKNEESQLPLHVEDQLELGTKENNTASKNSMEEREILLPGNDKSLSYAVDSQCRKIIDMIGTNQIMPEYEGFIVQTFDEDSCIAGDRISIDKLNLPSTTLERVGILEQLCKSSCLHTSLSEISATCKLNRPENLTQSIHNGLLEGMDLRSTFSIDGDTSN</sequence>
<comment type="caution">
    <text evidence="1">The sequence shown here is derived from an EMBL/GenBank/DDBJ whole genome shotgun (WGS) entry which is preliminary data.</text>
</comment>
<evidence type="ECO:0000313" key="2">
    <source>
        <dbReference type="Proteomes" id="UP000593562"/>
    </source>
</evidence>
<protein>
    <submittedName>
        <fullName evidence="1">Uncharacterized protein</fullName>
    </submittedName>
</protein>
<name>A0A7J7C8L1_TRIWF</name>
<dbReference type="Proteomes" id="UP000593562">
    <property type="component" value="Unassembled WGS sequence"/>
</dbReference>
<dbReference type="EMBL" id="JAAARO010000019">
    <property type="protein sequence ID" value="KAF5730469.1"/>
    <property type="molecule type" value="Genomic_DNA"/>
</dbReference>
<gene>
    <name evidence="1" type="ORF">HS088_TW19G00058</name>
</gene>
<keyword evidence="2" id="KW-1185">Reference proteome</keyword>
<reference evidence="1 2" key="1">
    <citation type="journal article" date="2020" name="Nat. Commun.">
        <title>Genome of Tripterygium wilfordii and identification of cytochrome P450 involved in triptolide biosynthesis.</title>
        <authorList>
            <person name="Tu L."/>
            <person name="Su P."/>
            <person name="Zhang Z."/>
            <person name="Gao L."/>
            <person name="Wang J."/>
            <person name="Hu T."/>
            <person name="Zhou J."/>
            <person name="Zhang Y."/>
            <person name="Zhao Y."/>
            <person name="Liu Y."/>
            <person name="Song Y."/>
            <person name="Tong Y."/>
            <person name="Lu Y."/>
            <person name="Yang J."/>
            <person name="Xu C."/>
            <person name="Jia M."/>
            <person name="Peters R.J."/>
            <person name="Huang L."/>
            <person name="Gao W."/>
        </authorList>
    </citation>
    <scope>NUCLEOTIDE SEQUENCE [LARGE SCALE GENOMIC DNA]</scope>
    <source>
        <strain evidence="2">cv. XIE 37</strain>
        <tissue evidence="1">Leaf</tissue>
    </source>
</reference>
<accession>A0A7J7C8L1</accession>